<evidence type="ECO:0000256" key="6">
    <source>
        <dbReference type="ARBA" id="ARBA00023136"/>
    </source>
</evidence>
<reference evidence="9" key="1">
    <citation type="submission" date="2020-09" db="EMBL/GenBank/DDBJ databases">
        <title>Draft Genome Sequence of Paenibacillus sp. WST5.</title>
        <authorList>
            <person name="Bao Z."/>
        </authorList>
    </citation>
    <scope>NUCLEOTIDE SEQUENCE</scope>
    <source>
        <strain evidence="9">WST5</strain>
    </source>
</reference>
<keyword evidence="10" id="KW-1185">Reference proteome</keyword>
<evidence type="ECO:0000256" key="4">
    <source>
        <dbReference type="ARBA" id="ARBA00022692"/>
    </source>
</evidence>
<feature type="transmembrane region" description="Helical" evidence="7">
    <location>
        <begin position="12"/>
        <end position="34"/>
    </location>
</feature>
<dbReference type="CDD" id="cd06261">
    <property type="entry name" value="TM_PBP2"/>
    <property type="match status" value="1"/>
</dbReference>
<keyword evidence="5 7" id="KW-1133">Transmembrane helix</keyword>
<accession>A0A926QLW5</accession>
<sequence length="298" mass="32836">MKVTALERAGQSLIMFLLLLMCISILYPFLYMLAISLNTGSDAARGGVYLWPRSFTWINYQIVLGNEVIRHAYLVTIGRTVAGTIGGLAVTLAAAYGLSYKWLPFRNGILTYILITMLFNGGLVPFYIQLFKLGLTNTFWVYIIPGLFSAWNMFVMLKFIQGIPEAMIESAELDGAGPVRILVQIIVPLSKPMLAALGLFTAVGHWNDWFSGAFFVTNQNLIPVQTFLQQLLSAQDLSAVLSSNQNQEALARGSTLNNITLLSVKMATVMISALPILAVYPFLQKYFVKGIMIGSVKG</sequence>
<gene>
    <name evidence="9" type="ORF">ICC18_28890</name>
</gene>
<feature type="transmembrane region" description="Helical" evidence="7">
    <location>
        <begin position="262"/>
        <end position="283"/>
    </location>
</feature>
<proteinExistence type="inferred from homology"/>
<name>A0A926QLW5_9BACL</name>
<protein>
    <submittedName>
        <fullName evidence="9">Carbohydrate ABC transporter permease</fullName>
    </submittedName>
</protein>
<feature type="transmembrane region" description="Helical" evidence="7">
    <location>
        <begin position="181"/>
        <end position="203"/>
    </location>
</feature>
<dbReference type="RefSeq" id="WP_188177850.1">
    <property type="nucleotide sequence ID" value="NZ_JACVVD010000015.1"/>
</dbReference>
<dbReference type="EMBL" id="JACVVD010000015">
    <property type="protein sequence ID" value="MBD0384070.1"/>
    <property type="molecule type" value="Genomic_DNA"/>
</dbReference>
<feature type="transmembrane region" description="Helical" evidence="7">
    <location>
        <begin position="140"/>
        <end position="160"/>
    </location>
</feature>
<evidence type="ECO:0000256" key="5">
    <source>
        <dbReference type="ARBA" id="ARBA00022989"/>
    </source>
</evidence>
<dbReference type="PANTHER" id="PTHR43744:SF9">
    <property type="entry name" value="POLYGALACTURONAN_RHAMNOGALACTURONAN TRANSPORT SYSTEM PERMEASE PROTEIN YTCP"/>
    <property type="match status" value="1"/>
</dbReference>
<dbReference type="PANTHER" id="PTHR43744">
    <property type="entry name" value="ABC TRANSPORTER PERMEASE PROTEIN MG189-RELATED-RELATED"/>
    <property type="match status" value="1"/>
</dbReference>
<feature type="domain" description="ABC transmembrane type-1" evidence="8">
    <location>
        <begin position="73"/>
        <end position="283"/>
    </location>
</feature>
<dbReference type="InterPro" id="IPR035906">
    <property type="entry name" value="MetI-like_sf"/>
</dbReference>
<dbReference type="Proteomes" id="UP000650466">
    <property type="component" value="Unassembled WGS sequence"/>
</dbReference>
<dbReference type="AlphaFoldDB" id="A0A926QLW5"/>
<comment type="subcellular location">
    <subcellularLocation>
        <location evidence="1 7">Cell membrane</location>
        <topology evidence="1 7">Multi-pass membrane protein</topology>
    </subcellularLocation>
</comment>
<comment type="similarity">
    <text evidence="7">Belongs to the binding-protein-dependent transport system permease family.</text>
</comment>
<evidence type="ECO:0000259" key="8">
    <source>
        <dbReference type="PROSITE" id="PS50928"/>
    </source>
</evidence>
<dbReference type="Gene3D" id="1.10.3720.10">
    <property type="entry name" value="MetI-like"/>
    <property type="match status" value="1"/>
</dbReference>
<feature type="transmembrane region" description="Helical" evidence="7">
    <location>
        <begin position="109"/>
        <end position="128"/>
    </location>
</feature>
<evidence type="ECO:0000313" key="10">
    <source>
        <dbReference type="Proteomes" id="UP000650466"/>
    </source>
</evidence>
<evidence type="ECO:0000256" key="2">
    <source>
        <dbReference type="ARBA" id="ARBA00022448"/>
    </source>
</evidence>
<evidence type="ECO:0000256" key="7">
    <source>
        <dbReference type="RuleBase" id="RU363032"/>
    </source>
</evidence>
<evidence type="ECO:0000256" key="1">
    <source>
        <dbReference type="ARBA" id="ARBA00004651"/>
    </source>
</evidence>
<organism evidence="9 10">
    <name type="scientific">Paenibacillus sedimenti</name>
    <dbReference type="NCBI Taxonomy" id="2770274"/>
    <lineage>
        <taxon>Bacteria</taxon>
        <taxon>Bacillati</taxon>
        <taxon>Bacillota</taxon>
        <taxon>Bacilli</taxon>
        <taxon>Bacillales</taxon>
        <taxon>Paenibacillaceae</taxon>
        <taxon>Paenibacillus</taxon>
    </lineage>
</organism>
<dbReference type="Pfam" id="PF00528">
    <property type="entry name" value="BPD_transp_1"/>
    <property type="match status" value="1"/>
</dbReference>
<dbReference type="PROSITE" id="PS50928">
    <property type="entry name" value="ABC_TM1"/>
    <property type="match status" value="1"/>
</dbReference>
<keyword evidence="3" id="KW-1003">Cell membrane</keyword>
<keyword evidence="2 7" id="KW-0813">Transport</keyword>
<feature type="transmembrane region" description="Helical" evidence="7">
    <location>
        <begin position="72"/>
        <end position="97"/>
    </location>
</feature>
<dbReference type="GO" id="GO:0055085">
    <property type="term" value="P:transmembrane transport"/>
    <property type="evidence" value="ECO:0007669"/>
    <property type="project" value="InterPro"/>
</dbReference>
<dbReference type="InterPro" id="IPR000515">
    <property type="entry name" value="MetI-like"/>
</dbReference>
<dbReference type="SUPFAM" id="SSF161098">
    <property type="entry name" value="MetI-like"/>
    <property type="match status" value="1"/>
</dbReference>
<evidence type="ECO:0000313" key="9">
    <source>
        <dbReference type="EMBL" id="MBD0384070.1"/>
    </source>
</evidence>
<comment type="caution">
    <text evidence="9">The sequence shown here is derived from an EMBL/GenBank/DDBJ whole genome shotgun (WGS) entry which is preliminary data.</text>
</comment>
<keyword evidence="6 7" id="KW-0472">Membrane</keyword>
<dbReference type="GO" id="GO:0005886">
    <property type="term" value="C:plasma membrane"/>
    <property type="evidence" value="ECO:0007669"/>
    <property type="project" value="UniProtKB-SubCell"/>
</dbReference>
<evidence type="ECO:0000256" key="3">
    <source>
        <dbReference type="ARBA" id="ARBA00022475"/>
    </source>
</evidence>
<keyword evidence="4 7" id="KW-0812">Transmembrane</keyword>